<evidence type="ECO:0000256" key="9">
    <source>
        <dbReference type="ARBA" id="ARBA00023134"/>
    </source>
</evidence>
<evidence type="ECO:0000256" key="11">
    <source>
        <dbReference type="ARBA" id="ARBA00056901"/>
    </source>
</evidence>
<dbReference type="OrthoDB" id="9781675at2"/>
<protein>
    <recommendedName>
        <fullName evidence="12 13">Uracil phosphoribosyltransferase</fullName>
        <ecNumber evidence="4 13">2.4.2.9</ecNumber>
    </recommendedName>
</protein>
<dbReference type="GO" id="GO:0004845">
    <property type="term" value="F:uracil phosphoribosyltransferase activity"/>
    <property type="evidence" value="ECO:0007669"/>
    <property type="project" value="UniProtKB-UniRule"/>
</dbReference>
<dbReference type="EC" id="2.4.2.9" evidence="4 13"/>
<keyword evidence="8" id="KW-0547">Nucleotide-binding</keyword>
<evidence type="ECO:0000259" key="14">
    <source>
        <dbReference type="Pfam" id="PF14681"/>
    </source>
</evidence>
<dbReference type="GO" id="GO:0005525">
    <property type="term" value="F:GTP binding"/>
    <property type="evidence" value="ECO:0007669"/>
    <property type="project" value="UniProtKB-KW"/>
</dbReference>
<evidence type="ECO:0000256" key="1">
    <source>
        <dbReference type="ARBA" id="ARBA00001946"/>
    </source>
</evidence>
<evidence type="ECO:0000256" key="13">
    <source>
        <dbReference type="NCBIfam" id="TIGR01091"/>
    </source>
</evidence>
<organism evidence="15 16">
    <name type="scientific">Hydrogenothermus marinus</name>
    <dbReference type="NCBI Taxonomy" id="133270"/>
    <lineage>
        <taxon>Bacteria</taxon>
        <taxon>Pseudomonadati</taxon>
        <taxon>Aquificota</taxon>
        <taxon>Aquificia</taxon>
        <taxon>Aquificales</taxon>
        <taxon>Hydrogenothermaceae</taxon>
        <taxon>Hydrogenothermus</taxon>
    </lineage>
</organism>
<evidence type="ECO:0000313" key="15">
    <source>
        <dbReference type="EMBL" id="RMA97275.1"/>
    </source>
</evidence>
<keyword evidence="16" id="KW-1185">Reference proteome</keyword>
<evidence type="ECO:0000256" key="8">
    <source>
        <dbReference type="ARBA" id="ARBA00022741"/>
    </source>
</evidence>
<dbReference type="InterPro" id="IPR000836">
    <property type="entry name" value="PRTase_dom"/>
</dbReference>
<gene>
    <name evidence="15" type="ORF">CLV39_0933</name>
</gene>
<feature type="domain" description="Phosphoribosyltransferase" evidence="14">
    <location>
        <begin position="8"/>
        <end position="207"/>
    </location>
</feature>
<dbReference type="Proteomes" id="UP000280842">
    <property type="component" value="Unassembled WGS sequence"/>
</dbReference>
<reference evidence="15 16" key="1">
    <citation type="submission" date="2018-10" db="EMBL/GenBank/DDBJ databases">
        <title>Genomic Encyclopedia of Archaeal and Bacterial Type Strains, Phase II (KMG-II): from individual species to whole genera.</title>
        <authorList>
            <person name="Goeker M."/>
        </authorList>
    </citation>
    <scope>NUCLEOTIDE SEQUENCE [LARGE SCALE GENOMIC DNA]</scope>
    <source>
        <strain evidence="15 16">VM1</strain>
    </source>
</reference>
<sequence length="207" mass="23261">MNNIFESKSPLIKHLVSNLRDKNLKGYNFRKYVREIAQLLLFEALKEEKLINKEIETWIGKGNFPFLDEENFVITTILRAGLPMLDGILEIFQNAPAGFLAIKRDEKTLESHVYYIRLPDLKGKTVIITDPMVATGGSLDSALNILKKENPKKIISLNIIGAPEGLKLISEKHPDVNVYIAQIDKKLNNNGYIIPGIGDAGDRAFNT</sequence>
<dbReference type="Gene3D" id="3.40.50.2020">
    <property type="match status" value="1"/>
</dbReference>
<dbReference type="GO" id="GO:0006223">
    <property type="term" value="P:uracil salvage"/>
    <property type="evidence" value="ECO:0007669"/>
    <property type="project" value="InterPro"/>
</dbReference>
<comment type="function">
    <text evidence="11">Catalyzes the conversion of uracil and 5-phospho-alpha-D-ribose 1-diphosphate (PRPP) to UMP and diphosphate.</text>
</comment>
<dbReference type="SUPFAM" id="SSF53271">
    <property type="entry name" value="PRTase-like"/>
    <property type="match status" value="1"/>
</dbReference>
<keyword evidence="9" id="KW-0342">GTP-binding</keyword>
<name>A0A3M0BS00_9AQUI</name>
<dbReference type="PANTHER" id="PTHR32315">
    <property type="entry name" value="ADENINE PHOSPHORIBOSYLTRANSFERASE"/>
    <property type="match status" value="1"/>
</dbReference>
<evidence type="ECO:0000256" key="12">
    <source>
        <dbReference type="ARBA" id="ARBA00072146"/>
    </source>
</evidence>
<dbReference type="RefSeq" id="WP_121923059.1">
    <property type="nucleotide sequence ID" value="NZ_REFO01000011.1"/>
</dbReference>
<dbReference type="GO" id="GO:0044206">
    <property type="term" value="P:UMP salvage"/>
    <property type="evidence" value="ECO:0007669"/>
    <property type="project" value="UniProtKB-UniPathway"/>
</dbReference>
<dbReference type="InterPro" id="IPR005765">
    <property type="entry name" value="UPRT"/>
</dbReference>
<comment type="cofactor">
    <cofactor evidence="1">
        <name>Mg(2+)</name>
        <dbReference type="ChEBI" id="CHEBI:18420"/>
    </cofactor>
</comment>
<dbReference type="AlphaFoldDB" id="A0A3M0BS00"/>
<evidence type="ECO:0000256" key="6">
    <source>
        <dbReference type="ARBA" id="ARBA00022676"/>
    </source>
</evidence>
<comment type="similarity">
    <text evidence="3">Belongs to the UPRTase family.</text>
</comment>
<accession>A0A3M0BS00</accession>
<evidence type="ECO:0000256" key="10">
    <source>
        <dbReference type="ARBA" id="ARBA00052919"/>
    </source>
</evidence>
<dbReference type="UniPathway" id="UPA00574">
    <property type="reaction ID" value="UER00636"/>
</dbReference>
<dbReference type="FunFam" id="3.40.50.2020:FF:000023">
    <property type="entry name" value="Probable uracil phosphoribosyltransferase"/>
    <property type="match status" value="1"/>
</dbReference>
<dbReference type="InterPro" id="IPR029057">
    <property type="entry name" value="PRTase-like"/>
</dbReference>
<dbReference type="CDD" id="cd06223">
    <property type="entry name" value="PRTases_typeI"/>
    <property type="match status" value="1"/>
</dbReference>
<dbReference type="InterPro" id="IPR050054">
    <property type="entry name" value="UPRTase/APRTase"/>
</dbReference>
<dbReference type="Pfam" id="PF14681">
    <property type="entry name" value="UPRTase"/>
    <property type="match status" value="1"/>
</dbReference>
<keyword evidence="5" id="KW-0021">Allosteric enzyme</keyword>
<comment type="catalytic activity">
    <reaction evidence="10">
        <text>UMP + diphosphate = 5-phospho-alpha-D-ribose 1-diphosphate + uracil</text>
        <dbReference type="Rhea" id="RHEA:13017"/>
        <dbReference type="ChEBI" id="CHEBI:17568"/>
        <dbReference type="ChEBI" id="CHEBI:33019"/>
        <dbReference type="ChEBI" id="CHEBI:57865"/>
        <dbReference type="ChEBI" id="CHEBI:58017"/>
        <dbReference type="EC" id="2.4.2.9"/>
    </reaction>
</comment>
<dbReference type="EMBL" id="REFO01000011">
    <property type="protein sequence ID" value="RMA97275.1"/>
    <property type="molecule type" value="Genomic_DNA"/>
</dbReference>
<keyword evidence="7 15" id="KW-0808">Transferase</keyword>
<evidence type="ECO:0000256" key="7">
    <source>
        <dbReference type="ARBA" id="ARBA00022679"/>
    </source>
</evidence>
<evidence type="ECO:0000256" key="4">
    <source>
        <dbReference type="ARBA" id="ARBA00011894"/>
    </source>
</evidence>
<proteinExistence type="inferred from homology"/>
<dbReference type="NCBIfam" id="TIGR01091">
    <property type="entry name" value="upp"/>
    <property type="match status" value="1"/>
</dbReference>
<dbReference type="NCBIfam" id="NF001097">
    <property type="entry name" value="PRK00129.1"/>
    <property type="match status" value="1"/>
</dbReference>
<evidence type="ECO:0000256" key="5">
    <source>
        <dbReference type="ARBA" id="ARBA00022533"/>
    </source>
</evidence>
<evidence type="ECO:0000313" key="16">
    <source>
        <dbReference type="Proteomes" id="UP000280842"/>
    </source>
</evidence>
<evidence type="ECO:0000256" key="3">
    <source>
        <dbReference type="ARBA" id="ARBA00009516"/>
    </source>
</evidence>
<keyword evidence="6 15" id="KW-0328">Glycosyltransferase</keyword>
<comment type="pathway">
    <text evidence="2">Pyrimidine metabolism; UMP biosynthesis via salvage pathway; UMP from uracil: step 1/1.</text>
</comment>
<comment type="caution">
    <text evidence="15">The sequence shown here is derived from an EMBL/GenBank/DDBJ whole genome shotgun (WGS) entry which is preliminary data.</text>
</comment>
<evidence type="ECO:0000256" key="2">
    <source>
        <dbReference type="ARBA" id="ARBA00005180"/>
    </source>
</evidence>
<dbReference type="PANTHER" id="PTHR32315:SF4">
    <property type="entry name" value="URACIL PHOSPHORIBOSYLTRANSFERASE, CHLOROPLASTIC"/>
    <property type="match status" value="1"/>
</dbReference>